<feature type="region of interest" description="Disordered" evidence="1">
    <location>
        <begin position="101"/>
        <end position="144"/>
    </location>
</feature>
<dbReference type="AlphaFoldDB" id="A0A517L127"/>
<dbReference type="EMBL" id="CP042187">
    <property type="protein sequence ID" value="QDS69316.1"/>
    <property type="molecule type" value="Genomic_DNA"/>
</dbReference>
<keyword evidence="3" id="KW-1185">Reference proteome</keyword>
<evidence type="ECO:0000313" key="2">
    <source>
        <dbReference type="EMBL" id="QDS69316.1"/>
    </source>
</evidence>
<feature type="region of interest" description="Disordered" evidence="1">
    <location>
        <begin position="479"/>
        <end position="515"/>
    </location>
</feature>
<proteinExistence type="predicted"/>
<feature type="compositionally biased region" description="Polar residues" evidence="1">
    <location>
        <begin position="128"/>
        <end position="142"/>
    </location>
</feature>
<accession>A0A517L127</accession>
<feature type="region of interest" description="Disordered" evidence="1">
    <location>
        <begin position="56"/>
        <end position="87"/>
    </location>
</feature>
<feature type="compositionally biased region" description="Basic and acidic residues" evidence="1">
    <location>
        <begin position="184"/>
        <end position="194"/>
    </location>
</feature>
<evidence type="ECO:0000256" key="1">
    <source>
        <dbReference type="SAM" id="MobiDB-lite"/>
    </source>
</evidence>
<sequence>MNAPVVHLSQKLSITYNLYAFLNNVASAKLPRSWIHESIMSLEITNHASTVPEIDGLDSIPRSTGDIAPPPYSELDASPPMRMESLPGQVTTDKTMVENASPVLPSTKPEKLSPTPSPANAAPSEPSVDTSSAKPSENSAKSSPVDLAAAEISPFSDSNPQASSEQNLKFLLDPSSIDAPPPESGEKISDDKSMEPSLDPLITSAEQVDAHALDTRDVSSKDFRDPLPGPLPIDVTMAALSAPMSPDRSPMRHVPSPIDTCMNSLKPTPREFLIDSPWPLTPLAPGTTAVESVPRLEGGTPFSPMDEVNAMTLDAVFRQLAVHRTYNLGVSKPSLPNRNPQRIQTNNQPRLSVRFDDMATPTTARPIHYSAVPFSPCTPQAMSFTAPWMVPPSPAIGEETAESCAIAELHKPAFDELTTPICRAYYFEPQRFAGRVDEKATPSTYGDDATLLALESDSQDSVILYDRVGERMTEVSTLEVPGWSKDRTERGSSVEQEALKTPSSAHIVVAPQPSD</sequence>
<feature type="compositionally biased region" description="Low complexity" evidence="1">
    <location>
        <begin position="118"/>
        <end position="127"/>
    </location>
</feature>
<name>A0A517L127_9PEZI</name>
<dbReference type="OrthoDB" id="3935516at2759"/>
<protein>
    <submittedName>
        <fullName evidence="2">Uncharacterized protein</fullName>
    </submittedName>
</protein>
<reference evidence="2 3" key="1">
    <citation type="submission" date="2019-07" db="EMBL/GenBank/DDBJ databases">
        <title>Finished genome of Venturia effusa.</title>
        <authorList>
            <person name="Young C.A."/>
            <person name="Cox M.P."/>
            <person name="Ganley A.R.D."/>
            <person name="David W.J."/>
        </authorList>
    </citation>
    <scope>NUCLEOTIDE SEQUENCE [LARGE SCALE GENOMIC DNA]</scope>
    <source>
        <strain evidence="3">albino</strain>
    </source>
</reference>
<evidence type="ECO:0000313" key="3">
    <source>
        <dbReference type="Proteomes" id="UP000316270"/>
    </source>
</evidence>
<dbReference type="Proteomes" id="UP000316270">
    <property type="component" value="Chromosome 3"/>
</dbReference>
<gene>
    <name evidence="2" type="ORF">FKW77_003225</name>
</gene>
<feature type="region of interest" description="Disordered" evidence="1">
    <location>
        <begin position="172"/>
        <end position="198"/>
    </location>
</feature>
<organism evidence="2 3">
    <name type="scientific">Venturia effusa</name>
    <dbReference type="NCBI Taxonomy" id="50376"/>
    <lineage>
        <taxon>Eukaryota</taxon>
        <taxon>Fungi</taxon>
        <taxon>Dikarya</taxon>
        <taxon>Ascomycota</taxon>
        <taxon>Pezizomycotina</taxon>
        <taxon>Dothideomycetes</taxon>
        <taxon>Pleosporomycetidae</taxon>
        <taxon>Venturiales</taxon>
        <taxon>Venturiaceae</taxon>
        <taxon>Venturia</taxon>
    </lineage>
</organism>